<comment type="caution">
    <text evidence="2">The sequence shown here is derived from an EMBL/GenBank/DDBJ whole genome shotgun (WGS) entry which is preliminary data.</text>
</comment>
<proteinExistence type="predicted"/>
<dbReference type="InterPro" id="IPR011089">
    <property type="entry name" value="GmrSD_C"/>
</dbReference>
<accession>A0A8J3AK12</accession>
<name>A0A8J3AK12_9BIFI</name>
<feature type="domain" description="GmrSD restriction endonucleases C-terminal" evidence="1">
    <location>
        <begin position="94"/>
        <end position="231"/>
    </location>
</feature>
<dbReference type="Pfam" id="PF07510">
    <property type="entry name" value="GmrSD_C"/>
    <property type="match status" value="1"/>
</dbReference>
<evidence type="ECO:0000313" key="3">
    <source>
        <dbReference type="Proteomes" id="UP000619536"/>
    </source>
</evidence>
<dbReference type="EMBL" id="BMDH01000002">
    <property type="protein sequence ID" value="GGI14235.1"/>
    <property type="molecule type" value="Genomic_DNA"/>
</dbReference>
<protein>
    <submittedName>
        <fullName evidence="2">Deoxyribonuclease</fullName>
    </submittedName>
</protein>
<sequence>MARRRVRRFSGKTPIERFLILLVLAVMIGVTLAFVLPKFNTTLGQAAGEYSAVGDAAETLDTLQVVDNRKPQSRYQRALFGFREYDFDGNGCDARNDILARDLTNVQYANAEHCKVNAGILHDPYTGKTIEFKRGQSTSARVQIDHVVALNDAWRSGADTWDTHKRNLLANDPYNLLAVDGPANEAKGDANAADWLPENTQFDCAYVARQIGVKAKYGLSVTSRERTAMLQVLHTCPNQEVPKQ</sequence>
<dbReference type="PANTHER" id="PTHR24094:SF15">
    <property type="entry name" value="AMP-DEPENDENT SYNTHETASE_LIGASE DOMAIN-CONTAINING PROTEIN-RELATED"/>
    <property type="match status" value="1"/>
</dbReference>
<gene>
    <name evidence="2" type="ORF">GCM10007377_09920</name>
</gene>
<dbReference type="AlphaFoldDB" id="A0A8J3AK12"/>
<dbReference type="RefSeq" id="WP_229714769.1">
    <property type="nucleotide sequence ID" value="NZ_BMDH01000002.1"/>
</dbReference>
<reference evidence="2" key="1">
    <citation type="journal article" date="2014" name="Int. J. Syst. Evol. Microbiol.">
        <title>Complete genome sequence of Corynebacterium casei LMG S-19264T (=DSM 44701T), isolated from a smear-ripened cheese.</title>
        <authorList>
            <consortium name="US DOE Joint Genome Institute (JGI-PGF)"/>
            <person name="Walter F."/>
            <person name="Albersmeier A."/>
            <person name="Kalinowski J."/>
            <person name="Ruckert C."/>
        </authorList>
    </citation>
    <scope>NUCLEOTIDE SEQUENCE</scope>
    <source>
        <strain evidence="2">CCM 8606</strain>
    </source>
</reference>
<dbReference type="PANTHER" id="PTHR24094">
    <property type="entry name" value="SECRETED PROTEIN"/>
    <property type="match status" value="1"/>
</dbReference>
<organism evidence="2 3">
    <name type="scientific">Galliscardovia ingluviei</name>
    <dbReference type="NCBI Taxonomy" id="1769422"/>
    <lineage>
        <taxon>Bacteria</taxon>
        <taxon>Bacillati</taxon>
        <taxon>Actinomycetota</taxon>
        <taxon>Actinomycetes</taxon>
        <taxon>Bifidobacteriales</taxon>
        <taxon>Bifidobacteriaceae</taxon>
        <taxon>Galliscardovia</taxon>
    </lineage>
</organism>
<evidence type="ECO:0000259" key="1">
    <source>
        <dbReference type="Pfam" id="PF07510"/>
    </source>
</evidence>
<evidence type="ECO:0000313" key="2">
    <source>
        <dbReference type="EMBL" id="GGI14235.1"/>
    </source>
</evidence>
<dbReference type="Proteomes" id="UP000619536">
    <property type="component" value="Unassembled WGS sequence"/>
</dbReference>
<keyword evidence="3" id="KW-1185">Reference proteome</keyword>
<reference evidence="2" key="2">
    <citation type="submission" date="2020-09" db="EMBL/GenBank/DDBJ databases">
        <authorList>
            <person name="Sun Q."/>
            <person name="Sedlacek I."/>
        </authorList>
    </citation>
    <scope>NUCLEOTIDE SEQUENCE</scope>
    <source>
        <strain evidence="2">CCM 8606</strain>
    </source>
</reference>